<keyword evidence="5" id="KW-0479">Metal-binding</keyword>
<evidence type="ECO:0000259" key="11">
    <source>
        <dbReference type="Pfam" id="PF12627"/>
    </source>
</evidence>
<comment type="similarity">
    <text evidence="9">Belongs to the tRNA nucleotidyltransferase/poly(A) polymerase family.</text>
</comment>
<keyword evidence="7" id="KW-0460">Magnesium</keyword>
<dbReference type="SUPFAM" id="SSF81301">
    <property type="entry name" value="Nucleotidyltransferase"/>
    <property type="match status" value="1"/>
</dbReference>
<dbReference type="InterPro" id="IPR050264">
    <property type="entry name" value="Bact_CCA-adding_enz_type3_sf"/>
</dbReference>
<keyword evidence="6" id="KW-0547">Nucleotide-binding</keyword>
<dbReference type="AlphaFoldDB" id="A0A7W8H9U2"/>
<evidence type="ECO:0000256" key="7">
    <source>
        <dbReference type="ARBA" id="ARBA00022842"/>
    </source>
</evidence>
<keyword evidence="2 9" id="KW-0808">Transferase</keyword>
<protein>
    <submittedName>
        <fullName evidence="13">tRNA nucleotidyltransferase (CCA-adding enzyme)</fullName>
        <ecNumber evidence="13">2.7.7.72</ecNumber>
        <ecNumber evidence="13">3.1.3.-</ecNumber>
        <ecNumber evidence="13">3.1.4.-</ecNumber>
    </submittedName>
</protein>
<evidence type="ECO:0000256" key="4">
    <source>
        <dbReference type="ARBA" id="ARBA00022695"/>
    </source>
</evidence>
<dbReference type="EC" id="3.1.3.-" evidence="13"/>
<organism evidence="13 14">
    <name type="scientific">Catenibacillus scindens</name>
    <dbReference type="NCBI Taxonomy" id="673271"/>
    <lineage>
        <taxon>Bacteria</taxon>
        <taxon>Bacillati</taxon>
        <taxon>Bacillota</taxon>
        <taxon>Clostridia</taxon>
        <taxon>Lachnospirales</taxon>
        <taxon>Lachnospiraceae</taxon>
        <taxon>Catenibacillus</taxon>
    </lineage>
</organism>
<dbReference type="GO" id="GO:0000049">
    <property type="term" value="F:tRNA binding"/>
    <property type="evidence" value="ECO:0007669"/>
    <property type="project" value="TreeGrafter"/>
</dbReference>
<evidence type="ECO:0000256" key="8">
    <source>
        <dbReference type="ARBA" id="ARBA00022884"/>
    </source>
</evidence>
<dbReference type="NCBIfam" id="NF009814">
    <property type="entry name" value="PRK13299.1"/>
    <property type="match status" value="1"/>
</dbReference>
<dbReference type="Pfam" id="PF12627">
    <property type="entry name" value="PolyA_pol_RNAbd"/>
    <property type="match status" value="1"/>
</dbReference>
<dbReference type="Proteomes" id="UP000543642">
    <property type="component" value="Unassembled WGS sequence"/>
</dbReference>
<dbReference type="Pfam" id="PF13735">
    <property type="entry name" value="tRNA_NucTran2_2"/>
    <property type="match status" value="1"/>
</dbReference>
<dbReference type="Gene3D" id="1.10.3090.10">
    <property type="entry name" value="cca-adding enzyme, domain 2"/>
    <property type="match status" value="1"/>
</dbReference>
<keyword evidence="3" id="KW-0819">tRNA processing</keyword>
<evidence type="ECO:0000259" key="10">
    <source>
        <dbReference type="Pfam" id="PF01743"/>
    </source>
</evidence>
<dbReference type="GO" id="GO:0046872">
    <property type="term" value="F:metal ion binding"/>
    <property type="evidence" value="ECO:0007669"/>
    <property type="project" value="UniProtKB-KW"/>
</dbReference>
<dbReference type="Gene3D" id="1.10.246.80">
    <property type="match status" value="1"/>
</dbReference>
<evidence type="ECO:0000313" key="13">
    <source>
        <dbReference type="EMBL" id="MBB5264300.1"/>
    </source>
</evidence>
<keyword evidence="8 9" id="KW-0694">RNA-binding</keyword>
<keyword evidence="13" id="KW-0378">Hydrolase</keyword>
<dbReference type="RefSeq" id="WP_183772847.1">
    <property type="nucleotide sequence ID" value="NZ_JACHFW010000004.1"/>
</dbReference>
<feature type="domain" description="Poly A polymerase head" evidence="10">
    <location>
        <begin position="24"/>
        <end position="144"/>
    </location>
</feature>
<dbReference type="Gene3D" id="3.30.460.10">
    <property type="entry name" value="Beta Polymerase, domain 2"/>
    <property type="match status" value="1"/>
</dbReference>
<feature type="domain" description="tRNA nucleotidyltransferase/poly(A) polymerase RNA and SrmB- binding" evidence="11">
    <location>
        <begin position="171"/>
        <end position="230"/>
    </location>
</feature>
<keyword evidence="4 13" id="KW-0548">Nucleotidyltransferase</keyword>
<dbReference type="InterPro" id="IPR032810">
    <property type="entry name" value="CCA-adding_enz_C"/>
</dbReference>
<dbReference type="InterPro" id="IPR043519">
    <property type="entry name" value="NT_sf"/>
</dbReference>
<dbReference type="GO" id="GO:0008033">
    <property type="term" value="P:tRNA processing"/>
    <property type="evidence" value="ECO:0007669"/>
    <property type="project" value="UniProtKB-KW"/>
</dbReference>
<evidence type="ECO:0000256" key="1">
    <source>
        <dbReference type="ARBA" id="ARBA00001946"/>
    </source>
</evidence>
<keyword evidence="14" id="KW-1185">Reference proteome</keyword>
<gene>
    <name evidence="13" type="ORF">HNP82_001411</name>
</gene>
<dbReference type="SUPFAM" id="SSF81891">
    <property type="entry name" value="Poly A polymerase C-terminal region-like"/>
    <property type="match status" value="1"/>
</dbReference>
<dbReference type="EC" id="3.1.4.-" evidence="13"/>
<name>A0A7W8H9U2_9FIRM</name>
<evidence type="ECO:0000259" key="12">
    <source>
        <dbReference type="Pfam" id="PF13735"/>
    </source>
</evidence>
<dbReference type="PANTHER" id="PTHR46173:SF1">
    <property type="entry name" value="CCA TRNA NUCLEOTIDYLTRANSFERASE 1, MITOCHONDRIAL"/>
    <property type="match status" value="1"/>
</dbReference>
<dbReference type="GO" id="GO:0000166">
    <property type="term" value="F:nucleotide binding"/>
    <property type="evidence" value="ECO:0007669"/>
    <property type="project" value="UniProtKB-KW"/>
</dbReference>
<dbReference type="InterPro" id="IPR032828">
    <property type="entry name" value="PolyA_RNA-bd"/>
</dbReference>
<accession>A0A7W8H9U2</accession>
<proteinExistence type="inferred from homology"/>
<evidence type="ECO:0000256" key="6">
    <source>
        <dbReference type="ARBA" id="ARBA00022741"/>
    </source>
</evidence>
<dbReference type="EMBL" id="JACHFW010000004">
    <property type="protein sequence ID" value="MBB5264300.1"/>
    <property type="molecule type" value="Genomic_DNA"/>
</dbReference>
<evidence type="ECO:0000256" key="3">
    <source>
        <dbReference type="ARBA" id="ARBA00022694"/>
    </source>
</evidence>
<evidence type="ECO:0000313" key="14">
    <source>
        <dbReference type="Proteomes" id="UP000543642"/>
    </source>
</evidence>
<evidence type="ECO:0000256" key="2">
    <source>
        <dbReference type="ARBA" id="ARBA00022679"/>
    </source>
</evidence>
<dbReference type="InterPro" id="IPR002646">
    <property type="entry name" value="PolA_pol_head_dom"/>
</dbReference>
<dbReference type="GO" id="GO:0016787">
    <property type="term" value="F:hydrolase activity"/>
    <property type="evidence" value="ECO:0007669"/>
    <property type="project" value="UniProtKB-KW"/>
</dbReference>
<comment type="cofactor">
    <cofactor evidence="1">
        <name>Mg(2+)</name>
        <dbReference type="ChEBI" id="CHEBI:18420"/>
    </cofactor>
</comment>
<dbReference type="EC" id="2.7.7.72" evidence="13"/>
<dbReference type="PANTHER" id="PTHR46173">
    <property type="entry name" value="CCA TRNA NUCLEOTIDYLTRANSFERASE 1, MITOCHONDRIAL"/>
    <property type="match status" value="1"/>
</dbReference>
<comment type="caution">
    <text evidence="13">The sequence shown here is derived from an EMBL/GenBank/DDBJ whole genome shotgun (WGS) entry which is preliminary data.</text>
</comment>
<sequence>MEKIQIPQKVEYIIKELEDHGYEAYAVGGCVRDSILGRVPGDWDITTSATPQQVKAVFERTIDTGIAHGTVTVMLDKEGFEVTTYRVDGEYEDSRHPKQVSFTSSLEEDLARRDFTINAMAYNPRKGVVDLYNGEADLRKKCIRCVGDPRQRFDEDALRMMRAVRFAAQLGFHIDELTAQAVREQAGQLKNISAERIAAELVKLLVSPWPEKIHLAWSLGITGVILPEYDQIVGVEQNTPNHIYTVDVHTCKALKNIEPDPGLRLTMLFHDFGKPLVKKTVDGRDIFYRHPEVSASMAKTIMKRLKMDNKTTDRVVRLVKWHGLKYDATPVHVRRALNRVGADLYDDFIKVQRADIMAKNPAVIGEKLALLEKKEKIYHQVIESGQCYCVKMLAVGGQDLIAAGVPKGPLLGAVLDRLTERVIDCPEKNTKDQLIPLALKEKDSPDIFEKKKDFFWDGK</sequence>
<dbReference type="Pfam" id="PF01743">
    <property type="entry name" value="PolyA_pol"/>
    <property type="match status" value="1"/>
</dbReference>
<evidence type="ECO:0000256" key="9">
    <source>
        <dbReference type="RuleBase" id="RU003953"/>
    </source>
</evidence>
<dbReference type="CDD" id="cd05398">
    <property type="entry name" value="NT_ClassII-CCAase"/>
    <property type="match status" value="1"/>
</dbReference>
<evidence type="ECO:0000256" key="5">
    <source>
        <dbReference type="ARBA" id="ARBA00022723"/>
    </source>
</evidence>
<feature type="domain" description="CCA-adding enzyme C-terminal" evidence="12">
    <location>
        <begin position="296"/>
        <end position="435"/>
    </location>
</feature>
<reference evidence="13 14" key="1">
    <citation type="submission" date="2020-08" db="EMBL/GenBank/DDBJ databases">
        <title>Genomic Encyclopedia of Type Strains, Phase IV (KMG-IV): sequencing the most valuable type-strain genomes for metagenomic binning, comparative biology and taxonomic classification.</title>
        <authorList>
            <person name="Goeker M."/>
        </authorList>
    </citation>
    <scope>NUCLEOTIDE SEQUENCE [LARGE SCALE GENOMIC DNA]</scope>
    <source>
        <strain evidence="13 14">DSM 106146</strain>
    </source>
</reference>
<dbReference type="GO" id="GO:0004810">
    <property type="term" value="F:CCA tRNA nucleotidyltransferase activity"/>
    <property type="evidence" value="ECO:0007669"/>
    <property type="project" value="UniProtKB-EC"/>
</dbReference>